<gene>
    <name evidence="2" type="ORF">H9626_00560</name>
</gene>
<dbReference type="Gene3D" id="1.25.40.390">
    <property type="match status" value="1"/>
</dbReference>
<protein>
    <submittedName>
        <fullName evidence="2">SusD/RagB family nutrient-binding outer membrane lipoprotein</fullName>
    </submittedName>
</protein>
<feature type="chain" id="PRO_5046069247" evidence="1">
    <location>
        <begin position="24"/>
        <end position="517"/>
    </location>
</feature>
<keyword evidence="3" id="KW-1185">Reference proteome</keyword>
<reference evidence="2 3" key="1">
    <citation type="submission" date="2020-08" db="EMBL/GenBank/DDBJ databases">
        <title>A Genomic Blueprint of the Chicken Gut Microbiome.</title>
        <authorList>
            <person name="Gilroy R."/>
            <person name="Ravi A."/>
            <person name="Getino M."/>
            <person name="Pursley I."/>
            <person name="Horton D.L."/>
            <person name="Alikhan N.-F."/>
            <person name="Baker D."/>
            <person name="Gharbi K."/>
            <person name="Hall N."/>
            <person name="Watson M."/>
            <person name="Adriaenssens E.M."/>
            <person name="Foster-Nyarko E."/>
            <person name="Jarju S."/>
            <person name="Secka A."/>
            <person name="Antonio M."/>
            <person name="Oren A."/>
            <person name="Chaudhuri R."/>
            <person name="La Ragione R.M."/>
            <person name="Hildebrand F."/>
            <person name="Pallen M.J."/>
        </authorList>
    </citation>
    <scope>NUCLEOTIDE SEQUENCE [LARGE SCALE GENOMIC DNA]</scope>
    <source>
        <strain evidence="2 3">Sa1YUN3</strain>
    </source>
</reference>
<dbReference type="InterPro" id="IPR024302">
    <property type="entry name" value="SusD-like"/>
</dbReference>
<evidence type="ECO:0000256" key="1">
    <source>
        <dbReference type="SAM" id="SignalP"/>
    </source>
</evidence>
<dbReference type="SUPFAM" id="SSF48452">
    <property type="entry name" value="TPR-like"/>
    <property type="match status" value="1"/>
</dbReference>
<dbReference type="EMBL" id="JACSPQ010000001">
    <property type="protein sequence ID" value="MBD8000720.1"/>
    <property type="molecule type" value="Genomic_DNA"/>
</dbReference>
<evidence type="ECO:0000313" key="2">
    <source>
        <dbReference type="EMBL" id="MBD8000720.1"/>
    </source>
</evidence>
<dbReference type="RefSeq" id="WP_191709237.1">
    <property type="nucleotide sequence ID" value="NZ_JACSPQ010000001.1"/>
</dbReference>
<organism evidence="2 3">
    <name type="scientific">Phocaeicola faecium</name>
    <dbReference type="NCBI Taxonomy" id="2762213"/>
    <lineage>
        <taxon>Bacteria</taxon>
        <taxon>Pseudomonadati</taxon>
        <taxon>Bacteroidota</taxon>
        <taxon>Bacteroidia</taxon>
        <taxon>Bacteroidales</taxon>
        <taxon>Bacteroidaceae</taxon>
        <taxon>Phocaeicola</taxon>
    </lineage>
</organism>
<feature type="signal peptide" evidence="1">
    <location>
        <begin position="1"/>
        <end position="23"/>
    </location>
</feature>
<dbReference type="Proteomes" id="UP000616346">
    <property type="component" value="Unassembled WGS sequence"/>
</dbReference>
<name>A0ABR8V7G9_9BACT</name>
<evidence type="ECO:0000313" key="3">
    <source>
        <dbReference type="Proteomes" id="UP000616346"/>
    </source>
</evidence>
<keyword evidence="1" id="KW-0732">Signal</keyword>
<dbReference type="InterPro" id="IPR011990">
    <property type="entry name" value="TPR-like_helical_dom_sf"/>
</dbReference>
<comment type="caution">
    <text evidence="2">The sequence shown here is derived from an EMBL/GenBank/DDBJ whole genome shotgun (WGS) entry which is preliminary data.</text>
</comment>
<proteinExistence type="predicted"/>
<dbReference type="Pfam" id="PF12741">
    <property type="entry name" value="SusD-like"/>
    <property type="match status" value="1"/>
</dbReference>
<accession>A0ABR8V7G9</accession>
<dbReference type="PROSITE" id="PS51257">
    <property type="entry name" value="PROKAR_LIPOPROTEIN"/>
    <property type="match status" value="1"/>
</dbReference>
<keyword evidence="2" id="KW-0449">Lipoprotein</keyword>
<sequence>MKKYLLNITTGAALLLLAGGCTSKFEEYNTNQYQIHEADPATLMKNMIETIVNIQQNDSQMQEQMVGQYGGYLCPSNTWSGTNFGTYNPSDAWNANPWNTPFEKIYGNFFQVQEATNSTGHYYAFARMVRAITMLRVADTYGPMPYSQVQKGNFYVAYDTQEEVYKAILDDLANAADVLYNYHVDTNGNAPLGSNDPVYNGNYASWAKLANSMRLRVAMRISSFLPDVAQQNAEAATSHPAGLIETNADNAMMSCGTQTNPYQLAAVSWGDLRVNANIVDYMNAYNDPRRSKYFTTSTIANMEGQYVGMRTGDSDFDKNAASGFSMPNYTATDKMLVFCAAETSFLRAEGKLRGWNVGSKSAKEYYEEGIENSMSQYSVSGSEYMEIDQAPDVIHANDDVQKAPATISNTNTVSVKWDDSDNTLTGKNFQRIITQKWIANYPLGFEAWAEYRRTGYPELYPCIDNLSNGVINSQRGMRRLKYPYTETTNNQANCSAGAADLNGSDSPATDLKWAKKN</sequence>